<dbReference type="OrthoDB" id="10363740at2759"/>
<evidence type="ECO:0000313" key="2">
    <source>
        <dbReference type="EMBL" id="CAG8973382.1"/>
    </source>
</evidence>
<dbReference type="EMBL" id="CAJVRM010000068">
    <property type="protein sequence ID" value="CAG8973382.1"/>
    <property type="molecule type" value="Genomic_DNA"/>
</dbReference>
<protein>
    <submittedName>
        <fullName evidence="2">Uncharacterized protein</fullName>
    </submittedName>
</protein>
<evidence type="ECO:0000313" key="3">
    <source>
        <dbReference type="Proteomes" id="UP000701801"/>
    </source>
</evidence>
<name>A0A9N9Q3H3_9HELO</name>
<comment type="caution">
    <text evidence="2">The sequence shown here is derived from an EMBL/GenBank/DDBJ whole genome shotgun (WGS) entry which is preliminary data.</text>
</comment>
<dbReference type="Proteomes" id="UP000701801">
    <property type="component" value="Unassembled WGS sequence"/>
</dbReference>
<accession>A0A9N9Q3H3</accession>
<dbReference type="AlphaFoldDB" id="A0A9N9Q3H3"/>
<feature type="region of interest" description="Disordered" evidence="1">
    <location>
        <begin position="1"/>
        <end position="85"/>
    </location>
</feature>
<reference evidence="2" key="1">
    <citation type="submission" date="2021-07" db="EMBL/GenBank/DDBJ databases">
        <authorList>
            <person name="Durling M."/>
        </authorList>
    </citation>
    <scope>NUCLEOTIDE SEQUENCE</scope>
</reference>
<organism evidence="2 3">
    <name type="scientific">Hymenoscyphus albidus</name>
    <dbReference type="NCBI Taxonomy" id="595503"/>
    <lineage>
        <taxon>Eukaryota</taxon>
        <taxon>Fungi</taxon>
        <taxon>Dikarya</taxon>
        <taxon>Ascomycota</taxon>
        <taxon>Pezizomycotina</taxon>
        <taxon>Leotiomycetes</taxon>
        <taxon>Helotiales</taxon>
        <taxon>Helotiaceae</taxon>
        <taxon>Hymenoscyphus</taxon>
    </lineage>
</organism>
<feature type="compositionally biased region" description="Polar residues" evidence="1">
    <location>
        <begin position="55"/>
        <end position="85"/>
    </location>
</feature>
<sequence>MPRTKSKTAGRKVEGSSRGGSTSPGSKEDPQLLLTLQVPASMGNLPLATPHIQMPLNTNLGKQPPHSSSPGKTKQTTRTSPGQKR</sequence>
<keyword evidence="3" id="KW-1185">Reference proteome</keyword>
<feature type="compositionally biased region" description="Basic residues" evidence="1">
    <location>
        <begin position="1"/>
        <end position="10"/>
    </location>
</feature>
<evidence type="ECO:0000256" key="1">
    <source>
        <dbReference type="SAM" id="MobiDB-lite"/>
    </source>
</evidence>
<proteinExistence type="predicted"/>
<gene>
    <name evidence="2" type="ORF">HYALB_00000145</name>
</gene>